<keyword evidence="1" id="KW-0472">Membrane</keyword>
<accession>A0A1G5PGS7</accession>
<evidence type="ECO:0000313" key="2">
    <source>
        <dbReference type="EMBL" id="OAN31754.1"/>
    </source>
</evidence>
<name>A0A178LLJ1_9PSED</name>
<comment type="caution">
    <text evidence="2">The sequence shown here is derived from an EMBL/GenBank/DDBJ whole genome shotgun (WGS) entry which is preliminary data.</text>
</comment>
<evidence type="ECO:0000256" key="1">
    <source>
        <dbReference type="SAM" id="Phobius"/>
    </source>
</evidence>
<feature type="transmembrane region" description="Helical" evidence="1">
    <location>
        <begin position="127"/>
        <end position="146"/>
    </location>
</feature>
<evidence type="ECO:0008006" key="6">
    <source>
        <dbReference type="Google" id="ProtNLM"/>
    </source>
</evidence>
<reference evidence="2 4" key="1">
    <citation type="submission" date="2016-04" db="EMBL/GenBank/DDBJ databases">
        <title>Draft Genome Sequences of Staphylococcus capitis Strain H36, S. capitis Strain H65, S. cohnii Strain H62, S. hominis Strain H69, Mycobacterium iranicum Strain H39, Plantibacter sp. Strain H53, Pseudomonas oryzihabitans Strain H72, and Microbacterium sp. Strain H83, isolated from residential settings.</title>
        <authorList>
            <person name="Lymperopoulou D."/>
            <person name="Adams R.I."/>
            <person name="Lindow S."/>
            <person name="Coil D.A."/>
            <person name="Jospin G."/>
            <person name="Eisen J.A."/>
        </authorList>
    </citation>
    <scope>NUCLEOTIDE SEQUENCE [LARGE SCALE GENOMIC DNA]</scope>
    <source>
        <strain evidence="2 4">H72</strain>
    </source>
</reference>
<protein>
    <recommendedName>
        <fullName evidence="6">DUF4400 domain-containing protein</fullName>
    </recommendedName>
</protein>
<sequence>MADIEERMPAGFWLSLAFVCIEILLIVCVVPNAFIDAAILKEQDWGEALMGKAASDQLIEDTGRLYSTIHLESGLNATVRDFFLGGKQTPGWEKLESQWGTFIAGRGDAVLKVCYHIYYRSLLLMMWLPYMLVILLPAILGGYMAWNIKRYTFAHSSPFLNTYSSRIISWVVMALGLSFIAPLPIPPMIVPLVVILLIPIAASLLIGNLPKRL</sequence>
<dbReference type="EMBL" id="FMWB01000030">
    <property type="protein sequence ID" value="SCZ48715.1"/>
    <property type="molecule type" value="Genomic_DNA"/>
</dbReference>
<dbReference type="EMBL" id="LWCR01000003">
    <property type="protein sequence ID" value="OAN31754.1"/>
    <property type="molecule type" value="Genomic_DNA"/>
</dbReference>
<keyword evidence="1" id="KW-1133">Transmembrane helix</keyword>
<reference evidence="3" key="3">
    <citation type="submission" date="2016-10" db="EMBL/GenBank/DDBJ databases">
        <authorList>
            <person name="Varghese N."/>
            <person name="Submissions S."/>
        </authorList>
    </citation>
    <scope>NUCLEOTIDE SEQUENCE</scope>
    <source>
        <strain evidence="3">DSM 15758</strain>
    </source>
</reference>
<evidence type="ECO:0000313" key="5">
    <source>
        <dbReference type="Proteomes" id="UP000183046"/>
    </source>
</evidence>
<dbReference type="OrthoDB" id="9128627at2"/>
<organism evidence="2 4">
    <name type="scientific">Pseudomonas oryzihabitans</name>
    <dbReference type="NCBI Taxonomy" id="47885"/>
    <lineage>
        <taxon>Bacteria</taxon>
        <taxon>Pseudomonadati</taxon>
        <taxon>Pseudomonadota</taxon>
        <taxon>Gammaproteobacteria</taxon>
        <taxon>Pseudomonadales</taxon>
        <taxon>Pseudomonadaceae</taxon>
        <taxon>Pseudomonas</taxon>
    </lineage>
</organism>
<dbReference type="AlphaFoldDB" id="A0A178LLJ1"/>
<reference evidence="5" key="2">
    <citation type="submission" date="2016-10" db="EMBL/GenBank/DDBJ databases">
        <authorList>
            <person name="de Groot N.N."/>
        </authorList>
    </citation>
    <scope>NUCLEOTIDE SEQUENCE [LARGE SCALE GENOMIC DNA]</scope>
    <source>
        <strain evidence="5">DSM 15758</strain>
    </source>
</reference>
<evidence type="ECO:0000313" key="4">
    <source>
        <dbReference type="Proteomes" id="UP000078356"/>
    </source>
</evidence>
<dbReference type="InterPro" id="IPR022266">
    <property type="entry name" value="DtrJ-like"/>
</dbReference>
<dbReference type="RefSeq" id="WP_064306964.1">
    <property type="nucleotide sequence ID" value="NZ_FMWB01000030.1"/>
</dbReference>
<feature type="transmembrane region" description="Helical" evidence="1">
    <location>
        <begin position="189"/>
        <end position="209"/>
    </location>
</feature>
<dbReference type="Proteomes" id="UP000078356">
    <property type="component" value="Unassembled WGS sequence"/>
</dbReference>
<keyword evidence="1" id="KW-0812">Transmembrane</keyword>
<dbReference type="Pfam" id="PF14348">
    <property type="entry name" value="DtrJ-like"/>
    <property type="match status" value="1"/>
</dbReference>
<evidence type="ECO:0000313" key="3">
    <source>
        <dbReference type="EMBL" id="SCZ48715.1"/>
    </source>
</evidence>
<accession>A0A178LLJ1</accession>
<feature type="transmembrane region" description="Helical" evidence="1">
    <location>
        <begin position="12"/>
        <end position="35"/>
    </location>
</feature>
<dbReference type="Proteomes" id="UP000183046">
    <property type="component" value="Unassembled WGS sequence"/>
</dbReference>
<feature type="transmembrane region" description="Helical" evidence="1">
    <location>
        <begin position="167"/>
        <end position="183"/>
    </location>
</feature>
<proteinExistence type="predicted"/>
<gene>
    <name evidence="2" type="ORF">A4V15_11880</name>
    <name evidence="3" type="ORF">SAMN05216279_13042</name>
</gene>